<evidence type="ECO:0008006" key="4">
    <source>
        <dbReference type="Google" id="ProtNLM"/>
    </source>
</evidence>
<accession>A0ABM6RRJ8</accession>
<name>A0ABM6RRJ8_9FIRM</name>
<sequence length="220" mass="24640">MILVAALCSGLAIYLWTAHQVSWNEAGWMSVGLWPAWLIHPQMNTGLALGAMTLGFVLSRRPSRPQGTAIRRKRRLLVRFWRIVSFFLTAGMTFWQAIDQALAVVPELDGAIRELVQTMLRSRFDLSAMEVFRREYPGPESDVIATMLLHGYHHGIAPDDAMKQASEMEEQLSLEEALRRQSHPMLLTILPALLLLNVLALFGAPMGLLALHSWTVVRGG</sequence>
<keyword evidence="1" id="KW-0812">Transmembrane</keyword>
<organism evidence="2 3">
    <name type="scientific">Sulfobacillus thermotolerans</name>
    <dbReference type="NCBI Taxonomy" id="338644"/>
    <lineage>
        <taxon>Bacteria</taxon>
        <taxon>Bacillati</taxon>
        <taxon>Bacillota</taxon>
        <taxon>Clostridia</taxon>
        <taxon>Eubacteriales</taxon>
        <taxon>Clostridiales Family XVII. Incertae Sedis</taxon>
        <taxon>Sulfobacillus</taxon>
    </lineage>
</organism>
<gene>
    <name evidence="2" type="ORF">BXT84_08970</name>
</gene>
<feature type="transmembrane region" description="Helical" evidence="1">
    <location>
        <begin position="189"/>
        <end position="211"/>
    </location>
</feature>
<evidence type="ECO:0000313" key="3">
    <source>
        <dbReference type="Proteomes" id="UP000325292"/>
    </source>
</evidence>
<evidence type="ECO:0000313" key="2">
    <source>
        <dbReference type="EMBL" id="AUW94065.1"/>
    </source>
</evidence>
<keyword evidence="1" id="KW-0472">Membrane</keyword>
<evidence type="ECO:0000256" key="1">
    <source>
        <dbReference type="SAM" id="Phobius"/>
    </source>
</evidence>
<proteinExistence type="predicted"/>
<keyword evidence="3" id="KW-1185">Reference proteome</keyword>
<dbReference type="Proteomes" id="UP000325292">
    <property type="component" value="Chromosome"/>
</dbReference>
<feature type="transmembrane region" description="Helical" evidence="1">
    <location>
        <begin position="41"/>
        <end position="59"/>
    </location>
</feature>
<keyword evidence="1" id="KW-1133">Transmembrane helix</keyword>
<protein>
    <recommendedName>
        <fullName evidence="4">Type II secretion system protein GspF domain-containing protein</fullName>
    </recommendedName>
</protein>
<dbReference type="EMBL" id="CP019454">
    <property type="protein sequence ID" value="AUW94065.1"/>
    <property type="molecule type" value="Genomic_DNA"/>
</dbReference>
<feature type="transmembrane region" description="Helical" evidence="1">
    <location>
        <begin position="80"/>
        <end position="98"/>
    </location>
</feature>
<reference evidence="2 3" key="1">
    <citation type="journal article" date="2019" name="Sci. Rep.">
        <title>Sulfobacillus thermotolerans: new insights into resistance and metabolic capacities of acidophilic chemolithotrophs.</title>
        <authorList>
            <person name="Panyushkina A.E."/>
            <person name="Babenko V.V."/>
            <person name="Nikitina A.S."/>
            <person name="Selezneva O.V."/>
            <person name="Tsaplina I.A."/>
            <person name="Letarova M.A."/>
            <person name="Kostryukova E.S."/>
            <person name="Letarov A.V."/>
        </authorList>
    </citation>
    <scope>NUCLEOTIDE SEQUENCE [LARGE SCALE GENOMIC DNA]</scope>
    <source>
        <strain evidence="2 3">Kr1</strain>
    </source>
</reference>